<dbReference type="InterPro" id="IPR050721">
    <property type="entry name" value="Trk_Ktr_HKT_K-transport"/>
</dbReference>
<dbReference type="STRING" id="388467.A19Y_2154"/>
<dbReference type="InterPro" id="IPR003148">
    <property type="entry name" value="RCK_N"/>
</dbReference>
<dbReference type="Pfam" id="PF02080">
    <property type="entry name" value="TrkA_C"/>
    <property type="match status" value="1"/>
</dbReference>
<dbReference type="HOGENOM" id="CLU_046525_3_0_3"/>
<sequence length="237" mass="26208">MKINNMNFSSWNFLRNLRTEKKQFAVIGLGRFGSAVCSTLHKSGYEVLAVDKEEKRVTSALSDQIASHALLLDSTETSALREAGILEFDTVIVAVGSFLAESITTTLNLKEGGVANVIAKASSETHAKLLNKVGADMVVFPEQEMGQQLARQLTRPRLLDQFELDAEHSIVEMIVPDEFDGKTIAELELRRRYGLNLLAIKNEGDKMEINPLSNRKLYKGTMIVVVGSNQDINRLVG</sequence>
<proteinExistence type="predicted"/>
<dbReference type="GO" id="GO:0008324">
    <property type="term" value="F:monoatomic cation transmembrane transporter activity"/>
    <property type="evidence" value="ECO:0007669"/>
    <property type="project" value="InterPro"/>
</dbReference>
<keyword evidence="4" id="KW-1185">Reference proteome</keyword>
<dbReference type="PATRIC" id="fig|388467.6.peg.2101"/>
<feature type="domain" description="RCK C-terminal" evidence="2">
    <location>
        <begin position="157"/>
        <end position="237"/>
    </location>
</feature>
<dbReference type="InterPro" id="IPR006037">
    <property type="entry name" value="RCK_C"/>
</dbReference>
<feature type="domain" description="RCK N-terminal" evidence="1">
    <location>
        <begin position="21"/>
        <end position="140"/>
    </location>
</feature>
<dbReference type="GO" id="GO:0006813">
    <property type="term" value="P:potassium ion transport"/>
    <property type="evidence" value="ECO:0007669"/>
    <property type="project" value="InterPro"/>
</dbReference>
<name>A0A073CST3_PLAA1</name>
<dbReference type="PANTHER" id="PTHR43833">
    <property type="entry name" value="POTASSIUM CHANNEL PROTEIN 2-RELATED-RELATED"/>
    <property type="match status" value="1"/>
</dbReference>
<dbReference type="PANTHER" id="PTHR43833:SF7">
    <property type="entry name" value="KTR SYSTEM POTASSIUM UPTAKE PROTEIN C"/>
    <property type="match status" value="1"/>
</dbReference>
<dbReference type="PROSITE" id="PS51202">
    <property type="entry name" value="RCK_C"/>
    <property type="match status" value="1"/>
</dbReference>
<dbReference type="SUPFAM" id="SSF51735">
    <property type="entry name" value="NAD(P)-binding Rossmann-fold domains"/>
    <property type="match status" value="1"/>
</dbReference>
<dbReference type="InterPro" id="IPR036291">
    <property type="entry name" value="NAD(P)-bd_dom_sf"/>
</dbReference>
<dbReference type="Gene3D" id="3.30.70.1450">
    <property type="entry name" value="Regulator of K+ conductance, C-terminal domain"/>
    <property type="match status" value="1"/>
</dbReference>
<dbReference type="EMBL" id="CM002803">
    <property type="protein sequence ID" value="KEI67115.1"/>
    <property type="molecule type" value="Genomic_DNA"/>
</dbReference>
<dbReference type="Proteomes" id="UP000027395">
    <property type="component" value="Chromosome"/>
</dbReference>
<evidence type="ECO:0000259" key="1">
    <source>
        <dbReference type="PROSITE" id="PS51201"/>
    </source>
</evidence>
<dbReference type="SUPFAM" id="SSF116726">
    <property type="entry name" value="TrkA C-terminal domain-like"/>
    <property type="match status" value="1"/>
</dbReference>
<dbReference type="Gene3D" id="3.40.50.720">
    <property type="entry name" value="NAD(P)-binding Rossmann-like Domain"/>
    <property type="match status" value="1"/>
</dbReference>
<evidence type="ECO:0000313" key="3">
    <source>
        <dbReference type="EMBL" id="KEI67115.1"/>
    </source>
</evidence>
<gene>
    <name evidence="3" type="primary">trkA</name>
    <name evidence="3" type="ORF">A19Y_2154</name>
</gene>
<evidence type="ECO:0000259" key="2">
    <source>
        <dbReference type="PROSITE" id="PS51202"/>
    </source>
</evidence>
<dbReference type="AlphaFoldDB" id="A0A073CST3"/>
<dbReference type="Pfam" id="PF02254">
    <property type="entry name" value="TrkA_N"/>
    <property type="match status" value="1"/>
</dbReference>
<accession>A0A073CST3</accession>
<evidence type="ECO:0000313" key="4">
    <source>
        <dbReference type="Proteomes" id="UP000027395"/>
    </source>
</evidence>
<dbReference type="PROSITE" id="PS51201">
    <property type="entry name" value="RCK_N"/>
    <property type="match status" value="1"/>
</dbReference>
<protein>
    <submittedName>
        <fullName evidence="3">TrkA</fullName>
    </submittedName>
</protein>
<organism evidence="3 4">
    <name type="scientific">Planktothrix agardhii (strain NIVA-CYA 126/8)</name>
    <dbReference type="NCBI Taxonomy" id="388467"/>
    <lineage>
        <taxon>Bacteria</taxon>
        <taxon>Bacillati</taxon>
        <taxon>Cyanobacteriota</taxon>
        <taxon>Cyanophyceae</taxon>
        <taxon>Oscillatoriophycideae</taxon>
        <taxon>Oscillatoriales</taxon>
        <taxon>Microcoleaceae</taxon>
        <taxon>Planktothrix</taxon>
    </lineage>
</organism>
<reference evidence="3 4" key="1">
    <citation type="journal article" date="2014" name="Appl. Environ. Microbiol.">
        <title>Elucidation of insertion elements encoded on plasmids and in vitro construction of shuttle vectors from the toxic cyanobacterium Planktothrix.</title>
        <authorList>
            <person name="Christiansen G."/>
            <person name="Goesmann A."/>
            <person name="Kurmayer R."/>
        </authorList>
    </citation>
    <scope>NUCLEOTIDE SEQUENCE [LARGE SCALE GENOMIC DNA]</scope>
    <source>
        <strain evidence="3 4">NIVA-CYA 126/8</strain>
    </source>
</reference>
<dbReference type="eggNOG" id="COG0569">
    <property type="taxonomic scope" value="Bacteria"/>
</dbReference>
<dbReference type="InterPro" id="IPR036721">
    <property type="entry name" value="RCK_C_sf"/>
</dbReference>